<evidence type="ECO:0000256" key="1">
    <source>
        <dbReference type="SAM" id="MobiDB-lite"/>
    </source>
</evidence>
<dbReference type="EMBL" id="CP016428">
    <property type="protein sequence ID" value="ANW04340.1"/>
    <property type="molecule type" value="Genomic_DNA"/>
</dbReference>
<accession>A0A1B1UNH9</accession>
<sequence>MPVAARCFRACENRKEGDLSMQTQRIVLALALAIGGGTGAAFPAFSQEYRGTWEQQMACTPDVWRLCGNQIPDVSRIVACLRQNTPQLSTNCRAVFESQANAQPTPPPRGVRQQAVPRSRAPQYVQPQYVQPQTVPPQPRPFFEEDD</sequence>
<evidence type="ECO:0000313" key="2">
    <source>
        <dbReference type="EMBL" id="ANW04340.1"/>
    </source>
</evidence>
<evidence type="ECO:0000313" key="3">
    <source>
        <dbReference type="Proteomes" id="UP000092839"/>
    </source>
</evidence>
<feature type="region of interest" description="Disordered" evidence="1">
    <location>
        <begin position="98"/>
        <end position="147"/>
    </location>
</feature>
<organism evidence="2 3">
    <name type="scientific">Bradyrhizobium icense</name>
    <dbReference type="NCBI Taxonomy" id="1274631"/>
    <lineage>
        <taxon>Bacteria</taxon>
        <taxon>Pseudomonadati</taxon>
        <taxon>Pseudomonadota</taxon>
        <taxon>Alphaproteobacteria</taxon>
        <taxon>Hyphomicrobiales</taxon>
        <taxon>Nitrobacteraceae</taxon>
        <taxon>Bradyrhizobium</taxon>
    </lineage>
</organism>
<dbReference type="OrthoDB" id="8245037at2"/>
<dbReference type="Proteomes" id="UP000092839">
    <property type="component" value="Chromosome"/>
</dbReference>
<feature type="compositionally biased region" description="Low complexity" evidence="1">
    <location>
        <begin position="122"/>
        <end position="133"/>
    </location>
</feature>
<keyword evidence="3" id="KW-1185">Reference proteome</keyword>
<reference evidence="2 3" key="1">
    <citation type="submission" date="2016-07" db="EMBL/GenBank/DDBJ databases">
        <title>Complete genome sequence of Bradyrhizobium icense LMTR 13T, a potential inoculant strain isolated from lima bean (Phaseolus lunatus) in Peru.</title>
        <authorList>
            <person name="Ormeno-Orrillo E."/>
            <person name="Duran D."/>
            <person name="Rogel M.A."/>
            <person name="Rey L."/>
            <person name="Imperial J."/>
            <person name="Ruiz-Argueso T."/>
            <person name="Martinez-Romero E."/>
        </authorList>
    </citation>
    <scope>NUCLEOTIDE SEQUENCE [LARGE SCALE GENOMIC DNA]</scope>
    <source>
        <strain evidence="2 3">LMTR 13</strain>
    </source>
</reference>
<protein>
    <submittedName>
        <fullName evidence="2">Uncharacterized protein</fullName>
    </submittedName>
</protein>
<gene>
    <name evidence="2" type="ORF">LMTR13_33545</name>
</gene>
<dbReference type="KEGG" id="bic:LMTR13_33545"/>
<dbReference type="AlphaFoldDB" id="A0A1B1UNH9"/>
<proteinExistence type="predicted"/>
<name>A0A1B1UNH9_9BRAD</name>